<sequence length="315" mass="35828">MSEVSLRSNGHDTDRLEETLHYRYSPQATFDKFPTYFNEARVDYCSTTKNFFSQLLDTGCRISADIYAYNTYQHLVLSHQTVSVKFGWRVSRVSVVSHPEMVGVVMGENQVFLPPFTNGERNPKSTELADMLKGANSSKPIVIENILPKFLKITNKGNADAISKLMTGDKENGKGCTATYRNISISLKTGESIIGTIQEWWEVSEMCDDENYKNILSLLPHNDCNLFLTMFTFNDKAFPATLSFISGKGIIGLYVMWTLFRGFCTGISSKIMFDDMPNFDRILHVQQLMLIVVFVYIYVNSHPQNCMNLFTIIIK</sequence>
<dbReference type="Pfam" id="PF12166">
    <property type="entry name" value="Piezo_cap"/>
    <property type="match status" value="1"/>
</dbReference>
<keyword evidence="4" id="KW-1185">Reference proteome</keyword>
<keyword evidence="1" id="KW-1133">Transmembrane helix</keyword>
<evidence type="ECO:0000313" key="3">
    <source>
        <dbReference type="EMBL" id="KAK6631876.1"/>
    </source>
</evidence>
<dbReference type="EMBL" id="JAWJWF010000005">
    <property type="protein sequence ID" value="KAK6631876.1"/>
    <property type="molecule type" value="Genomic_DNA"/>
</dbReference>
<evidence type="ECO:0000313" key="4">
    <source>
        <dbReference type="Proteomes" id="UP001359485"/>
    </source>
</evidence>
<dbReference type="PANTHER" id="PTHR47049">
    <property type="entry name" value="PIEZO-TYPE MECHANOSENSITIVE ION CHANNEL HOMOLOG"/>
    <property type="match status" value="1"/>
</dbReference>
<comment type="caution">
    <text evidence="3">The sequence shown here is derived from an EMBL/GenBank/DDBJ whole genome shotgun (WGS) entry which is preliminary data.</text>
</comment>
<dbReference type="InterPro" id="IPR031334">
    <property type="entry name" value="Piezo_cap_dom"/>
</dbReference>
<feature type="transmembrane region" description="Helical" evidence="1">
    <location>
        <begin position="281"/>
        <end position="299"/>
    </location>
</feature>
<accession>A0ABR1AZD4</accession>
<dbReference type="InterPro" id="IPR027272">
    <property type="entry name" value="Piezo"/>
</dbReference>
<feature type="transmembrane region" description="Helical" evidence="1">
    <location>
        <begin position="237"/>
        <end position="260"/>
    </location>
</feature>
<evidence type="ECO:0000259" key="2">
    <source>
        <dbReference type="Pfam" id="PF12166"/>
    </source>
</evidence>
<keyword evidence="1" id="KW-0472">Membrane</keyword>
<dbReference type="PANTHER" id="PTHR47049:SF2">
    <property type="entry name" value="PIEZO-TYPE MECHANOSENSITIVE ION CHANNEL HOMOLOG"/>
    <property type="match status" value="1"/>
</dbReference>
<keyword evidence="1" id="KW-0812">Transmembrane</keyword>
<dbReference type="Proteomes" id="UP001359485">
    <property type="component" value="Unassembled WGS sequence"/>
</dbReference>
<feature type="domain" description="Piezo non-specific cation channel cap" evidence="2">
    <location>
        <begin position="78"/>
        <end position="285"/>
    </location>
</feature>
<reference evidence="3 4" key="1">
    <citation type="submission" date="2023-09" db="EMBL/GenBank/DDBJ databases">
        <title>Genomes of two closely related lineages of the louse Polyplax serrata with different host specificities.</title>
        <authorList>
            <person name="Martinu J."/>
            <person name="Tarabai H."/>
            <person name="Stefka J."/>
            <person name="Hypsa V."/>
        </authorList>
    </citation>
    <scope>NUCLEOTIDE SEQUENCE [LARGE SCALE GENOMIC DNA]</scope>
    <source>
        <strain evidence="3">98ZLc_SE</strain>
    </source>
</reference>
<name>A0ABR1AZD4_POLSC</name>
<protein>
    <recommendedName>
        <fullName evidence="2">Piezo non-specific cation channel cap domain-containing protein</fullName>
    </recommendedName>
</protein>
<evidence type="ECO:0000256" key="1">
    <source>
        <dbReference type="SAM" id="Phobius"/>
    </source>
</evidence>
<proteinExistence type="predicted"/>
<organism evidence="3 4">
    <name type="scientific">Polyplax serrata</name>
    <name type="common">Common mouse louse</name>
    <dbReference type="NCBI Taxonomy" id="468196"/>
    <lineage>
        <taxon>Eukaryota</taxon>
        <taxon>Metazoa</taxon>
        <taxon>Ecdysozoa</taxon>
        <taxon>Arthropoda</taxon>
        <taxon>Hexapoda</taxon>
        <taxon>Insecta</taxon>
        <taxon>Pterygota</taxon>
        <taxon>Neoptera</taxon>
        <taxon>Paraneoptera</taxon>
        <taxon>Psocodea</taxon>
        <taxon>Troctomorpha</taxon>
        <taxon>Phthiraptera</taxon>
        <taxon>Anoplura</taxon>
        <taxon>Polyplacidae</taxon>
        <taxon>Polyplax</taxon>
    </lineage>
</organism>
<gene>
    <name evidence="3" type="ORF">RUM44_006906</name>
</gene>